<comment type="caution">
    <text evidence="1">The sequence shown here is derived from an EMBL/GenBank/DDBJ whole genome shotgun (WGS) entry which is preliminary data.</text>
</comment>
<reference evidence="1" key="1">
    <citation type="journal article" date="2014" name="Front. Microbiol.">
        <title>High frequency of phylogenetically diverse reductive dehalogenase-homologous genes in deep subseafloor sedimentary metagenomes.</title>
        <authorList>
            <person name="Kawai M."/>
            <person name="Futagami T."/>
            <person name="Toyoda A."/>
            <person name="Takaki Y."/>
            <person name="Nishi S."/>
            <person name="Hori S."/>
            <person name="Arai W."/>
            <person name="Tsubouchi T."/>
            <person name="Morono Y."/>
            <person name="Uchiyama I."/>
            <person name="Ito T."/>
            <person name="Fujiyama A."/>
            <person name="Inagaki F."/>
            <person name="Takami H."/>
        </authorList>
    </citation>
    <scope>NUCLEOTIDE SEQUENCE</scope>
    <source>
        <strain evidence="1">Expedition CK06-06</strain>
    </source>
</reference>
<name>X1BEW1_9ZZZZ</name>
<organism evidence="1">
    <name type="scientific">marine sediment metagenome</name>
    <dbReference type="NCBI Taxonomy" id="412755"/>
    <lineage>
        <taxon>unclassified sequences</taxon>
        <taxon>metagenomes</taxon>
        <taxon>ecological metagenomes</taxon>
    </lineage>
</organism>
<feature type="non-terminal residue" evidence="1">
    <location>
        <position position="52"/>
    </location>
</feature>
<proteinExistence type="predicted"/>
<protein>
    <submittedName>
        <fullName evidence="1">Uncharacterized protein</fullName>
    </submittedName>
</protein>
<dbReference type="AlphaFoldDB" id="X1BEW1"/>
<evidence type="ECO:0000313" key="1">
    <source>
        <dbReference type="EMBL" id="GAG79757.1"/>
    </source>
</evidence>
<accession>X1BEW1</accession>
<sequence length="52" mass="5898">MQPSTLLSYYPTYSILDEARSLIGNPVSVNLFIDLKNVLRGIYMKHAVENIV</sequence>
<gene>
    <name evidence="1" type="ORF">S01H4_33456</name>
</gene>
<dbReference type="EMBL" id="BART01017610">
    <property type="protein sequence ID" value="GAG79757.1"/>
    <property type="molecule type" value="Genomic_DNA"/>
</dbReference>